<evidence type="ECO:0000313" key="5">
    <source>
        <dbReference type="Proteomes" id="UP001501079"/>
    </source>
</evidence>
<dbReference type="InterPro" id="IPR010090">
    <property type="entry name" value="Phage_tape_meas"/>
</dbReference>
<accession>A0ABP8A2X7</accession>
<keyword evidence="5" id="KW-1185">Reference proteome</keyword>
<gene>
    <name evidence="4" type="ORF">GCM10022287_24080</name>
</gene>
<evidence type="ECO:0000256" key="2">
    <source>
        <dbReference type="SAM" id="Coils"/>
    </source>
</evidence>
<organism evidence="4 5">
    <name type="scientific">Gryllotalpicola koreensis</name>
    <dbReference type="NCBI Taxonomy" id="993086"/>
    <lineage>
        <taxon>Bacteria</taxon>
        <taxon>Bacillati</taxon>
        <taxon>Actinomycetota</taxon>
        <taxon>Actinomycetes</taxon>
        <taxon>Micrococcales</taxon>
        <taxon>Microbacteriaceae</taxon>
        <taxon>Gryllotalpicola</taxon>
    </lineage>
</organism>
<dbReference type="Pfam" id="PF10145">
    <property type="entry name" value="PhageMin_Tail"/>
    <property type="match status" value="1"/>
</dbReference>
<sequence>MSFNAGDLVATIRVDGMNAFQSNMRSAQSTATATQKVFRSATDAGGKALTALSVTAIATATAAARAYSDWASTMAQVQSLSRANATDMKKLSDQTMQFAGQFGITASQAAEAELELVKGGVSVTDMVNGGLKGALTLAAAGQLNVGDATSIAVSAMTQFGLKGQDVSHIADLLAAGADKALGSVQDLGEGLKYVGPVASGLGISLEQTVGTLAELAQNGIIGEQAGTSLRGMLSSLTSPSKLAADTMHDLGIKVYDAQGKFIGLNGVAQQLQDKTKKLTEAQKNQALGQIFGNQQITAAQVLLKGGAAAVDQWTTAVDEQGFAAEQAAGKLDSLSGDVQKFSASLKNDLVQAGSVTSPLLRQLVQSGTELLNTLGNVESKGVAPVASILATRLNPAFATFTDLLDKADVVISTWDSSQLEEFFDKAGQYAPELSALGGAAVAMTTGFAKSIPVLGALVPAVNPALAAIIALAAASPEVRASVGDLGGALKPLIPIGEQLAQILATSLNSALPITANLIEGVVDVATPLVRILASIPAPVLLGVGAFLALRRALSPLSADGAVVSRVISNVGDSISATRGIVAESGGAISTFRVGLGLAGTAAVGLGNSLKAAFLSNPIGLALTAISIGVGLVASALAKGQQEAADYNNTVAELKGTLDSSSGAITDQTRATIANSLATDKGAKSGKTYTDLLQKQGIAANSFTEAITGSSTAYGVMQDQLLKSANAHLQNTDAMNKATTAAVVLGVSTDTVVDAAIGNAAAQKQLNAAYKRVGDTTGVTAQILESARNAIRDQVPDVVDLTTELNNQRKATQDAIKQEKAFADAVSAAADKMTDAERSNSRLNDAIAIARDTSKDATTRLNALKDAIDELSGGSQSAAERQADLAQSSLNLKDAFNATDDSGHKLINTLVDQNGKIDLSTQAGINLSNQVSDLRDKMLSAMQAASDNAVATGHASDAYKDAVAAAAPYSAALAEAGKQAGLSDTQIANMTATMLGIPAVQAYLITNNGSVDANTQQVLSLIQNIESTPDGHFTVSESSIDPIKDKLSDLGIKITTLPGGKVELSIPNLGTIQGQLAALSAPVTKKITVEAVTGSGGGGGGGVANLRQANGGVLAFFAGGGFARTRPLEQHVAQIAPAGAWRVWAEPETGGEAYIPLSPAKRERSTAIWRETGKRLGVEGAQYFANGGVSDSLMWQFLSGDTSAASLISALQQASTDDLFIKQAQKDLAAEAQRDTKALASLNKSLDSAQTALDKASNAASKAGDNLQSLKDSAAQLKSSVASSLTSGIGNGLAGSINIGGWGATVVSSAKSILGYLTGNASKLKTFATLLGQLKAKGVPASLIEQIADLGADDGTAVAQALLSASAADLASIGSAYNSVQSYANQAGQVVSDSVYAQQITIAQKTYDQAVAAQTAAQKRVDSINQSITNLGTTIRQVLTRYYGVKAEDGALVHRFADGGVPRVPQIAQGGRNILWAEPETGWEAYISGKPGMRPRNLAILDEAARRLGVKVVNPSTTRALAGGGTAGVSDIGADRQVNVELQFINPVVRDLMADTRQAAQIVRTNLNV</sequence>
<dbReference type="PANTHER" id="PTHR37813">
    <property type="entry name" value="FELS-2 PROPHAGE PROTEIN"/>
    <property type="match status" value="1"/>
</dbReference>
<keyword evidence="1" id="KW-1188">Viral release from host cell</keyword>
<keyword evidence="2" id="KW-0175">Coiled coil</keyword>
<dbReference type="NCBIfam" id="TIGR01760">
    <property type="entry name" value="tape_meas_TP901"/>
    <property type="match status" value="1"/>
</dbReference>
<protein>
    <recommendedName>
        <fullName evidence="3">Phage tail tape measure protein domain-containing protein</fullName>
    </recommendedName>
</protein>
<dbReference type="EMBL" id="BAABBW010000004">
    <property type="protein sequence ID" value="GAA4176597.1"/>
    <property type="molecule type" value="Genomic_DNA"/>
</dbReference>
<dbReference type="Proteomes" id="UP001501079">
    <property type="component" value="Unassembled WGS sequence"/>
</dbReference>
<dbReference type="RefSeq" id="WP_344754712.1">
    <property type="nucleotide sequence ID" value="NZ_BAABBW010000004.1"/>
</dbReference>
<feature type="coiled-coil region" evidence="2">
    <location>
        <begin position="1238"/>
        <end position="1272"/>
    </location>
</feature>
<reference evidence="5" key="1">
    <citation type="journal article" date="2019" name="Int. J. Syst. Evol. Microbiol.">
        <title>The Global Catalogue of Microorganisms (GCM) 10K type strain sequencing project: providing services to taxonomists for standard genome sequencing and annotation.</title>
        <authorList>
            <consortium name="The Broad Institute Genomics Platform"/>
            <consortium name="The Broad Institute Genome Sequencing Center for Infectious Disease"/>
            <person name="Wu L."/>
            <person name="Ma J."/>
        </authorList>
    </citation>
    <scope>NUCLEOTIDE SEQUENCE [LARGE SCALE GENOMIC DNA]</scope>
    <source>
        <strain evidence="5">JCM 17591</strain>
    </source>
</reference>
<comment type="caution">
    <text evidence="4">The sequence shown here is derived from an EMBL/GenBank/DDBJ whole genome shotgun (WGS) entry which is preliminary data.</text>
</comment>
<evidence type="ECO:0000313" key="4">
    <source>
        <dbReference type="EMBL" id="GAA4176597.1"/>
    </source>
</evidence>
<name>A0ABP8A2X7_9MICO</name>
<dbReference type="PANTHER" id="PTHR37813:SF1">
    <property type="entry name" value="FELS-2 PROPHAGE PROTEIN"/>
    <property type="match status" value="1"/>
</dbReference>
<evidence type="ECO:0000256" key="1">
    <source>
        <dbReference type="ARBA" id="ARBA00022612"/>
    </source>
</evidence>
<proteinExistence type="predicted"/>
<feature type="domain" description="Phage tail tape measure protein" evidence="3">
    <location>
        <begin position="93"/>
        <end position="292"/>
    </location>
</feature>
<evidence type="ECO:0000259" key="3">
    <source>
        <dbReference type="Pfam" id="PF10145"/>
    </source>
</evidence>